<dbReference type="EMBL" id="AYKW01000007">
    <property type="protein sequence ID" value="PIL33409.1"/>
    <property type="molecule type" value="Genomic_DNA"/>
</dbReference>
<accession>A0A2G8SI13</accession>
<dbReference type="Proteomes" id="UP000230002">
    <property type="component" value="Unassembled WGS sequence"/>
</dbReference>
<feature type="region of interest" description="Disordered" evidence="1">
    <location>
        <begin position="705"/>
        <end position="755"/>
    </location>
</feature>
<dbReference type="Pfam" id="PF17667">
    <property type="entry name" value="Pkinase_fungal"/>
    <property type="match status" value="1"/>
</dbReference>
<dbReference type="InterPro" id="IPR008266">
    <property type="entry name" value="Tyr_kinase_AS"/>
</dbReference>
<sequence length="755" mass="83543">MCRETSVVLLQDMMDDFLTPATNGSKMVPNIFTDVPDFISEKEMYDYITECLSGSEELCRAGMTFMTFKRDTRQQAIICGTYPSGSVLKEECTASNEGRHLSWALTDLLVACKINSVTEDPFNESSIDNESTAIESREVLDQILSHVDLVFKYQQRTFVFVVLFLGPCARVLRFDRSGIVATKKIDYTTPDGGTHLSQFFVGHLEATDRGHDPTASRISPSDPIGRQLKELGAAAAKKNSEDYVQRLFNESIDEEWPWWKLSVPCERRGGERCFAVGKPHFYAGGVIGRGTRGYVAAPLGNDGMIDPNAKFVYLKDTWRVDHEGTEIEGTVLKTLNDVQVPYVPTVLCHGDLGQSTLSYNKWPDYHGTKTRDACPLKSHQHYRLVVAEVCKPLSEFENSFQLVWALFCCITAHEQACAVGYIHRDISAGNILLYRDAAGRWAGLLNDWELSKECVDGETQDSSPQLDRTGTWQFMSVHVLLAKSKLAEIPDDLESFFHVLIYFAVRFLPHNLADELVETFLYNYFDDYTDGYDGFNCGPTKYNAVKRGVIDLTTITSFGAANNETQKVRPLEFFMPPSATPSCSDGTATENCQSLSAKTGHPINKLINELLKAFQAFYAKDDVEKVETGAVSDPFGIPPEVLDAAVALKKSRAGVAKDVAASSAEPASSNDGPTATTTSLAAKVETHGAMREIIMDHLVRSAWPKLDKGNDKKPKGGYVPAKEDTIVGSTIPTGSKRRAEEGEQSMSKRVRSRAA</sequence>
<dbReference type="PROSITE" id="PS00109">
    <property type="entry name" value="PROTEIN_KINASE_TYR"/>
    <property type="match status" value="1"/>
</dbReference>
<dbReference type="STRING" id="1077348.A0A2G8SI13"/>
<dbReference type="Gene3D" id="1.10.510.10">
    <property type="entry name" value="Transferase(Phosphotransferase) domain 1"/>
    <property type="match status" value="1"/>
</dbReference>
<keyword evidence="4" id="KW-1185">Reference proteome</keyword>
<evidence type="ECO:0000313" key="4">
    <source>
        <dbReference type="Proteomes" id="UP000230002"/>
    </source>
</evidence>
<reference evidence="3 4" key="1">
    <citation type="journal article" date="2015" name="Sci. Rep.">
        <title>Chromosome-level genome map provides insights into diverse defense mechanisms in the medicinal fungus Ganoderma sinense.</title>
        <authorList>
            <person name="Zhu Y."/>
            <person name="Xu J."/>
            <person name="Sun C."/>
            <person name="Zhou S."/>
            <person name="Xu H."/>
            <person name="Nelson D.R."/>
            <person name="Qian J."/>
            <person name="Song J."/>
            <person name="Luo H."/>
            <person name="Xiang L."/>
            <person name="Li Y."/>
            <person name="Xu Z."/>
            <person name="Ji A."/>
            <person name="Wang L."/>
            <person name="Lu S."/>
            <person name="Hayward A."/>
            <person name="Sun W."/>
            <person name="Li X."/>
            <person name="Schwartz D.C."/>
            <person name="Wang Y."/>
            <person name="Chen S."/>
        </authorList>
    </citation>
    <scope>NUCLEOTIDE SEQUENCE [LARGE SCALE GENOMIC DNA]</scope>
    <source>
        <strain evidence="3 4">ZZ0214-1</strain>
    </source>
</reference>
<dbReference type="InterPro" id="IPR040976">
    <property type="entry name" value="Pkinase_fungal"/>
</dbReference>
<evidence type="ECO:0000256" key="1">
    <source>
        <dbReference type="SAM" id="MobiDB-lite"/>
    </source>
</evidence>
<name>A0A2G8SI13_9APHY</name>
<feature type="compositionally biased region" description="Basic and acidic residues" evidence="1">
    <location>
        <begin position="705"/>
        <end position="714"/>
    </location>
</feature>
<comment type="caution">
    <text evidence="3">The sequence shown here is derived from an EMBL/GenBank/DDBJ whole genome shotgun (WGS) entry which is preliminary data.</text>
</comment>
<dbReference type="PANTHER" id="PTHR38248:SF2">
    <property type="entry name" value="FUNK1 11"/>
    <property type="match status" value="1"/>
</dbReference>
<evidence type="ECO:0000259" key="2">
    <source>
        <dbReference type="Pfam" id="PF17667"/>
    </source>
</evidence>
<proteinExistence type="predicted"/>
<dbReference type="InterPro" id="IPR011009">
    <property type="entry name" value="Kinase-like_dom_sf"/>
</dbReference>
<organism evidence="3 4">
    <name type="scientific">Ganoderma sinense ZZ0214-1</name>
    <dbReference type="NCBI Taxonomy" id="1077348"/>
    <lineage>
        <taxon>Eukaryota</taxon>
        <taxon>Fungi</taxon>
        <taxon>Dikarya</taxon>
        <taxon>Basidiomycota</taxon>
        <taxon>Agaricomycotina</taxon>
        <taxon>Agaricomycetes</taxon>
        <taxon>Polyporales</taxon>
        <taxon>Polyporaceae</taxon>
        <taxon>Ganoderma</taxon>
    </lineage>
</organism>
<gene>
    <name evidence="3" type="ORF">GSI_04031</name>
</gene>
<evidence type="ECO:0000313" key="3">
    <source>
        <dbReference type="EMBL" id="PIL33409.1"/>
    </source>
</evidence>
<dbReference type="SUPFAM" id="SSF56112">
    <property type="entry name" value="Protein kinase-like (PK-like)"/>
    <property type="match status" value="1"/>
</dbReference>
<protein>
    <recommendedName>
        <fullName evidence="2">Fungal-type protein kinase domain-containing protein</fullName>
    </recommendedName>
</protein>
<dbReference type="OrthoDB" id="3265188at2759"/>
<dbReference type="PANTHER" id="PTHR38248">
    <property type="entry name" value="FUNK1 6"/>
    <property type="match status" value="1"/>
</dbReference>
<dbReference type="AlphaFoldDB" id="A0A2G8SI13"/>
<dbReference type="GO" id="GO:0004672">
    <property type="term" value="F:protein kinase activity"/>
    <property type="evidence" value="ECO:0007669"/>
    <property type="project" value="InterPro"/>
</dbReference>
<feature type="domain" description="Fungal-type protein kinase" evidence="2">
    <location>
        <begin position="132"/>
        <end position="502"/>
    </location>
</feature>